<accession>A0A2P4EUG4</accession>
<sequence length="153" mass="17521">MSSPLEGSLLLPTLPPPISWWPPAPGWLALAALLVVLLILAPLAILLNRRRQRRRLKAQRILWEIPDGLSDHDWLAALNTQIKRHLKSRGEISATRLYGASWVEYLCQHYPRPRADLLAPLGGSLYQADVQLSSADRRILQRELLRWIRHNHV</sequence>
<evidence type="ECO:0000256" key="1">
    <source>
        <dbReference type="SAM" id="Phobius"/>
    </source>
</evidence>
<keyword evidence="1" id="KW-1133">Transmembrane helix</keyword>
<evidence type="ECO:0000313" key="3">
    <source>
        <dbReference type="Proteomes" id="UP000243451"/>
    </source>
</evidence>
<evidence type="ECO:0000313" key="2">
    <source>
        <dbReference type="EMBL" id="POB03120.1"/>
    </source>
</evidence>
<proteinExistence type="predicted"/>
<dbReference type="Proteomes" id="UP000243451">
    <property type="component" value="Unassembled WGS sequence"/>
</dbReference>
<protein>
    <recommendedName>
        <fullName evidence="4">DUF4381 domain-containing protein</fullName>
    </recommendedName>
</protein>
<dbReference type="RefSeq" id="WP_104738440.1">
    <property type="nucleotide sequence ID" value="NZ_BMHR01000009.1"/>
</dbReference>
<dbReference type="Pfam" id="PF14316">
    <property type="entry name" value="DUF4381"/>
    <property type="match status" value="1"/>
</dbReference>
<comment type="caution">
    <text evidence="2">The sequence shown here is derived from an EMBL/GenBank/DDBJ whole genome shotgun (WGS) entry which is preliminary data.</text>
</comment>
<dbReference type="EMBL" id="PPSK01000009">
    <property type="protein sequence ID" value="POB03120.1"/>
    <property type="molecule type" value="Genomic_DNA"/>
</dbReference>
<dbReference type="AlphaFoldDB" id="A0A2P4EUG4"/>
<keyword evidence="1" id="KW-0472">Membrane</keyword>
<gene>
    <name evidence="2" type="ORF">C1949_10500</name>
</gene>
<name>A0A2P4EUG4_9GAMM</name>
<keyword evidence="3" id="KW-1185">Reference proteome</keyword>
<feature type="transmembrane region" description="Helical" evidence="1">
    <location>
        <begin position="27"/>
        <end position="47"/>
    </location>
</feature>
<dbReference type="OrthoDB" id="7031458at2"/>
<reference evidence="2 3" key="1">
    <citation type="submission" date="2018-01" db="EMBL/GenBank/DDBJ databases">
        <title>Draft genome of the type strain Pseudomonas oceani DSM 100277 isolated from the deep water in Okinawa trough, northwestern Pacific Ocean.</title>
        <authorList>
            <person name="Gomila M."/>
            <person name="Mulet M."/>
            <person name="Garcia-Valdes E."/>
            <person name="Lalucat J."/>
        </authorList>
    </citation>
    <scope>NUCLEOTIDE SEQUENCE [LARGE SCALE GENOMIC DNA]</scope>
    <source>
        <strain evidence="2 3">DSM 100277</strain>
    </source>
</reference>
<evidence type="ECO:0008006" key="4">
    <source>
        <dbReference type="Google" id="ProtNLM"/>
    </source>
</evidence>
<keyword evidence="1" id="KW-0812">Transmembrane</keyword>
<organism evidence="2 3">
    <name type="scientific">Halopseudomonas oceani</name>
    <dbReference type="NCBI Taxonomy" id="1708783"/>
    <lineage>
        <taxon>Bacteria</taxon>
        <taxon>Pseudomonadati</taxon>
        <taxon>Pseudomonadota</taxon>
        <taxon>Gammaproteobacteria</taxon>
        <taxon>Pseudomonadales</taxon>
        <taxon>Pseudomonadaceae</taxon>
        <taxon>Halopseudomonas</taxon>
    </lineage>
</organism>
<dbReference type="InterPro" id="IPR025489">
    <property type="entry name" value="DUF4381"/>
</dbReference>